<organism evidence="1 2">
    <name type="scientific">Hortaea werneckii EXF-2000</name>
    <dbReference type="NCBI Taxonomy" id="1157616"/>
    <lineage>
        <taxon>Eukaryota</taxon>
        <taxon>Fungi</taxon>
        <taxon>Dikarya</taxon>
        <taxon>Ascomycota</taxon>
        <taxon>Pezizomycotina</taxon>
        <taxon>Dothideomycetes</taxon>
        <taxon>Dothideomycetidae</taxon>
        <taxon>Mycosphaerellales</taxon>
        <taxon>Teratosphaeriaceae</taxon>
        <taxon>Hortaea</taxon>
    </lineage>
</organism>
<evidence type="ECO:0000313" key="2">
    <source>
        <dbReference type="Proteomes" id="UP000194280"/>
    </source>
</evidence>
<dbReference type="InterPro" id="IPR011333">
    <property type="entry name" value="SKP1/BTB/POZ_sf"/>
</dbReference>
<dbReference type="SUPFAM" id="SSF54695">
    <property type="entry name" value="POZ domain"/>
    <property type="match status" value="1"/>
</dbReference>
<dbReference type="InParanoid" id="A0A1Z5TNI3"/>
<reference evidence="1 2" key="1">
    <citation type="submission" date="2017-01" db="EMBL/GenBank/DDBJ databases">
        <title>The recent genome duplication of the halophilic yeast Hortaea werneckii: insights from long-read sequencing.</title>
        <authorList>
            <person name="Sinha S."/>
            <person name="Flibotte S."/>
            <person name="Neira M."/>
            <person name="Lenassi M."/>
            <person name="Gostincar C."/>
            <person name="Stajich J.E."/>
            <person name="Nislow C.E."/>
        </authorList>
    </citation>
    <scope>NUCLEOTIDE SEQUENCE [LARGE SCALE GENOMIC DNA]</scope>
    <source>
        <strain evidence="1 2">EXF-2000</strain>
    </source>
</reference>
<accession>A0A1Z5TNI3</accession>
<gene>
    <name evidence="1" type="ORF">BTJ68_02847</name>
</gene>
<proteinExistence type="predicted"/>
<sequence length="210" mass="23447">MSLPSRPSPRPLAPVAFRVLMESLADDEMVNIVLDRDGTVKIQRTLLLNLSPWFKTALTRGFMEGQSLKLRFPGFPSNVVQTFVYWIFHARLWMFAEEHLLPDLQRAAMSALSEQQTHTLPAVELLLEVYKGTALDSPLRKAMANAAASGYTRRPNLSQIAYGYPRSDLDRVCAVPGFAADFATAIEGQVAQAHLSDDERDACLWRLRGA</sequence>
<dbReference type="OrthoDB" id="194443at2759"/>
<name>A0A1Z5TNI3_HORWE</name>
<dbReference type="EMBL" id="MUNK01000019">
    <property type="protein sequence ID" value="OTA37576.1"/>
    <property type="molecule type" value="Genomic_DNA"/>
</dbReference>
<comment type="caution">
    <text evidence="1">The sequence shown here is derived from an EMBL/GenBank/DDBJ whole genome shotgun (WGS) entry which is preliminary data.</text>
</comment>
<dbReference type="Proteomes" id="UP000194280">
    <property type="component" value="Unassembled WGS sequence"/>
</dbReference>
<dbReference type="AlphaFoldDB" id="A0A1Z5TNI3"/>
<evidence type="ECO:0008006" key="3">
    <source>
        <dbReference type="Google" id="ProtNLM"/>
    </source>
</evidence>
<keyword evidence="2" id="KW-1185">Reference proteome</keyword>
<evidence type="ECO:0000313" key="1">
    <source>
        <dbReference type="EMBL" id="OTA37576.1"/>
    </source>
</evidence>
<dbReference type="VEuPathDB" id="FungiDB:BTJ68_02847"/>
<protein>
    <recommendedName>
        <fullName evidence="3">BTB domain-containing protein</fullName>
    </recommendedName>
</protein>
<dbReference type="Gene3D" id="3.30.710.10">
    <property type="entry name" value="Potassium Channel Kv1.1, Chain A"/>
    <property type="match status" value="1"/>
</dbReference>